<dbReference type="RefSeq" id="WP_324264397.1">
    <property type="nucleotide sequence ID" value="NZ_JAWLNX010000003.1"/>
</dbReference>
<evidence type="ECO:0000256" key="1">
    <source>
        <dbReference type="SAM" id="MobiDB-lite"/>
    </source>
</evidence>
<feature type="compositionally biased region" description="Basic and acidic residues" evidence="1">
    <location>
        <begin position="168"/>
        <end position="179"/>
    </location>
</feature>
<sequence length="185" mass="18194">MPCEGVGWVGLGSVVVVGVGGRVGEGRVGVGRGVVVVVGGGGGGASVVEVEVRLADVFSLLLVEVSELVVPVIGGPGGIGGAVVYDVALVREVVGRSVMSGPADSCRWEPATIAAVVAKTVATAMPDAASITRRFGRASGSSSSNGSIGAPTRVGLSQSPVGPGSCRDLADHTGGRIRPDQPPVM</sequence>
<accession>A0ABU6A5R8</accession>
<reference evidence="2 3" key="1">
    <citation type="submission" date="2023-10" db="EMBL/GenBank/DDBJ databases">
        <title>Saccharopolyspora sp. nov., isolated from mangrove soil.</title>
        <authorList>
            <person name="Lu Y."/>
            <person name="Liu W."/>
        </authorList>
    </citation>
    <scope>NUCLEOTIDE SEQUENCE [LARGE SCALE GENOMIC DNA]</scope>
    <source>
        <strain evidence="2 3">S2-29</strain>
    </source>
</reference>
<comment type="caution">
    <text evidence="2">The sequence shown here is derived from an EMBL/GenBank/DDBJ whole genome shotgun (WGS) entry which is preliminary data.</text>
</comment>
<dbReference type="Proteomes" id="UP001327093">
    <property type="component" value="Unassembled WGS sequence"/>
</dbReference>
<dbReference type="EMBL" id="JAWLNX010000003">
    <property type="protein sequence ID" value="MEB3366831.1"/>
    <property type="molecule type" value="Genomic_DNA"/>
</dbReference>
<evidence type="ECO:0000313" key="2">
    <source>
        <dbReference type="EMBL" id="MEB3366831.1"/>
    </source>
</evidence>
<keyword evidence="3" id="KW-1185">Reference proteome</keyword>
<evidence type="ECO:0000313" key="3">
    <source>
        <dbReference type="Proteomes" id="UP001327093"/>
    </source>
</evidence>
<organism evidence="2 3">
    <name type="scientific">Saccharopolyspora mangrovi</name>
    <dbReference type="NCBI Taxonomy" id="3082379"/>
    <lineage>
        <taxon>Bacteria</taxon>
        <taxon>Bacillati</taxon>
        <taxon>Actinomycetota</taxon>
        <taxon>Actinomycetes</taxon>
        <taxon>Pseudonocardiales</taxon>
        <taxon>Pseudonocardiaceae</taxon>
        <taxon>Saccharopolyspora</taxon>
    </lineage>
</organism>
<feature type="region of interest" description="Disordered" evidence="1">
    <location>
        <begin position="135"/>
        <end position="185"/>
    </location>
</feature>
<name>A0ABU6A5R8_9PSEU</name>
<proteinExistence type="predicted"/>
<protein>
    <submittedName>
        <fullName evidence="2">Uncharacterized protein</fullName>
    </submittedName>
</protein>
<feature type="compositionally biased region" description="Low complexity" evidence="1">
    <location>
        <begin position="139"/>
        <end position="149"/>
    </location>
</feature>
<gene>
    <name evidence="2" type="ORF">R4I43_05405</name>
</gene>